<name>C0DX81_EIKCO</name>
<comment type="caution">
    <text evidence="1">The sequence shown here is derived from an EMBL/GenBank/DDBJ whole genome shotgun (WGS) entry which is preliminary data.</text>
</comment>
<evidence type="ECO:0000313" key="1">
    <source>
        <dbReference type="EMBL" id="EEG23266.1"/>
    </source>
</evidence>
<dbReference type="HOGENOM" id="CLU_3199236_0_0_4"/>
<accession>C0DX81</accession>
<dbReference type="AlphaFoldDB" id="C0DX81"/>
<dbReference type="EMBL" id="ACEA01000043">
    <property type="protein sequence ID" value="EEG23266.1"/>
    <property type="molecule type" value="Genomic_DNA"/>
</dbReference>
<sequence>MCHKFCKETAKLPFPARQGNPGISNTYFKRAQIRLICVSGYLKAV</sequence>
<proteinExistence type="predicted"/>
<evidence type="ECO:0000313" key="2">
    <source>
        <dbReference type="Proteomes" id="UP000005837"/>
    </source>
</evidence>
<reference evidence="1 2" key="1">
    <citation type="submission" date="2009-01" db="EMBL/GenBank/DDBJ databases">
        <authorList>
            <person name="Fulton L."/>
            <person name="Clifton S."/>
            <person name="Chinwalla A.T."/>
            <person name="Mitreva M."/>
            <person name="Sodergren E."/>
            <person name="Weinstock G."/>
            <person name="Clifton S."/>
            <person name="Dooling D.J."/>
            <person name="Fulton B."/>
            <person name="Minx P."/>
            <person name="Pepin K.H."/>
            <person name="Johnson M."/>
            <person name="Bhonagiri V."/>
            <person name="Nash W.E."/>
            <person name="Mardis E.R."/>
            <person name="Wilson R.K."/>
        </authorList>
    </citation>
    <scope>NUCLEOTIDE SEQUENCE [LARGE SCALE GENOMIC DNA]</scope>
    <source>
        <strain evidence="1 2">ATCC 23834</strain>
    </source>
</reference>
<protein>
    <submittedName>
        <fullName evidence="1">Uncharacterized protein</fullName>
    </submittedName>
</protein>
<dbReference type="Proteomes" id="UP000005837">
    <property type="component" value="Unassembled WGS sequence"/>
</dbReference>
<organism evidence="1 2">
    <name type="scientific">Eikenella corrodens ATCC 23834</name>
    <dbReference type="NCBI Taxonomy" id="546274"/>
    <lineage>
        <taxon>Bacteria</taxon>
        <taxon>Pseudomonadati</taxon>
        <taxon>Pseudomonadota</taxon>
        <taxon>Betaproteobacteria</taxon>
        <taxon>Neisseriales</taxon>
        <taxon>Neisseriaceae</taxon>
        <taxon>Eikenella</taxon>
    </lineage>
</organism>
<gene>
    <name evidence="1" type="ORF">EIKCOROL_01986</name>
</gene>